<protein>
    <recommendedName>
        <fullName evidence="1">DUF7788 domain-containing protein</fullName>
    </recommendedName>
</protein>
<sequence>MAFVQAMNTPDTTKKGVNGADVYTEEGVGDYRVSLFTMLNRGLEQSYIQDYTRKIYIRNVMDEMCDLFVMAFQTRDIRGGKGERRLFHHFIQALYEHDKETVCQMIKLIPEYGCWRDMWELLKAVPELESEIFRITRDCFKDDLVKCHSDQKSKMSLLAKWLPRENSGTYPGLARRLANHIYGFEESERKRLVKYRKDVSMMNKALKTVEINMCDKSWAEIKPESVPGRCLKIHNKAFLNEPVKKSYTDALRYATSEDRMACRKHFQEFVEALAKGEKKAHGANVVMPHELVVQALARDTSQDELGINQGQWVSIRDETLKLGGLGKCVPMCDFSGSMNGLPKLISLALGILVSEINHSAFKDHILTFDAEPKWHSFAGKSSLKEKLDSIRGDLGQGLNTDFYKACMRIVEKMKQAKVPVGDEPADLIVFTDMGFDAAIRDNNYYGRNTVKSAVWDTQIQQIRDEFKKAGEEVWGVGNGWKAPRIVIWNLSAHFNDFHAKADQEGVVQLSGWSPSMLKALQKGGVQVMTPYQGMRVILDDERYDEVRKVWNMIHQI</sequence>
<dbReference type="EMBL" id="MN739677">
    <property type="protein sequence ID" value="QHT20392.1"/>
    <property type="molecule type" value="Genomic_DNA"/>
</dbReference>
<evidence type="ECO:0000259" key="1">
    <source>
        <dbReference type="Pfam" id="PF25043"/>
    </source>
</evidence>
<dbReference type="InterPro" id="IPR011205">
    <property type="entry name" value="UCP015417_vWA"/>
</dbReference>
<organism evidence="2">
    <name type="scientific">viral metagenome</name>
    <dbReference type="NCBI Taxonomy" id="1070528"/>
    <lineage>
        <taxon>unclassified sequences</taxon>
        <taxon>metagenomes</taxon>
        <taxon>organismal metagenomes</taxon>
    </lineage>
</organism>
<dbReference type="PANTHER" id="PTHR31373">
    <property type="entry name" value="OS06G0652100 PROTEIN"/>
    <property type="match status" value="1"/>
</dbReference>
<proteinExistence type="predicted"/>
<dbReference type="PANTHER" id="PTHR31373:SF27">
    <property type="entry name" value="TROVE DOMAIN-CONTAINING PROTEIN"/>
    <property type="match status" value="1"/>
</dbReference>
<feature type="domain" description="DUF7788" evidence="1">
    <location>
        <begin position="328"/>
        <end position="524"/>
    </location>
</feature>
<reference evidence="2" key="1">
    <citation type="journal article" date="2020" name="Nature">
        <title>Giant virus diversity and host interactions through global metagenomics.</title>
        <authorList>
            <person name="Schulz F."/>
            <person name="Roux S."/>
            <person name="Paez-Espino D."/>
            <person name="Jungbluth S."/>
            <person name="Walsh D.A."/>
            <person name="Denef V.J."/>
            <person name="McMahon K.D."/>
            <person name="Konstantinidis K.T."/>
            <person name="Eloe-Fadrosh E.A."/>
            <person name="Kyrpides N.C."/>
            <person name="Woyke T."/>
        </authorList>
    </citation>
    <scope>NUCLEOTIDE SEQUENCE</scope>
    <source>
        <strain evidence="2">GVMAG-M-3300023174-60</strain>
    </source>
</reference>
<dbReference type="Pfam" id="PF25043">
    <property type="entry name" value="DUF7788"/>
    <property type="match status" value="1"/>
</dbReference>
<evidence type="ECO:0000313" key="2">
    <source>
        <dbReference type="EMBL" id="QHT20392.1"/>
    </source>
</evidence>
<dbReference type="AlphaFoldDB" id="A0A6C0DV97"/>
<accession>A0A6C0DV97</accession>
<dbReference type="InterPro" id="IPR056690">
    <property type="entry name" value="DUF7788"/>
</dbReference>
<name>A0A6C0DV97_9ZZZZ</name>